<evidence type="ECO:0000256" key="2">
    <source>
        <dbReference type="RuleBase" id="RU363116"/>
    </source>
</evidence>
<evidence type="ECO:0000256" key="1">
    <source>
        <dbReference type="ARBA" id="ARBA00005350"/>
    </source>
</evidence>
<sequence>MVYSLSNSDPIYSVNGPNCQSCRCCCTGTTFSINNYSTDEECGTIAKKWSGLAKEALTYADNFCDLMYFEKSPKKDDDDD</sequence>
<gene>
    <name evidence="3" type="ORF">OSB1V03_LOCUS8911</name>
</gene>
<keyword evidence="2" id="KW-0564">Palmitate</keyword>
<dbReference type="AlphaFoldDB" id="A0A7R9KSA6"/>
<dbReference type="EMBL" id="CAJPIZ010005759">
    <property type="protein sequence ID" value="CAG2108920.1"/>
    <property type="molecule type" value="Genomic_DNA"/>
</dbReference>
<comment type="similarity">
    <text evidence="1 2">Belongs to the phospholipid scramblase family.</text>
</comment>
<dbReference type="Pfam" id="PF03803">
    <property type="entry name" value="Scramblase"/>
    <property type="match status" value="1"/>
</dbReference>
<dbReference type="EMBL" id="OC860334">
    <property type="protein sequence ID" value="CAD7628490.1"/>
    <property type="molecule type" value="Genomic_DNA"/>
</dbReference>
<accession>A0A7R9KSA6</accession>
<dbReference type="OrthoDB" id="420518at2759"/>
<proteinExistence type="inferred from homology"/>
<feature type="non-terminal residue" evidence="3">
    <location>
        <position position="1"/>
    </location>
</feature>
<keyword evidence="2" id="KW-0449">Lipoprotein</keyword>
<dbReference type="InterPro" id="IPR005552">
    <property type="entry name" value="Scramblase"/>
</dbReference>
<name>A0A7R9KSA6_9ACAR</name>
<evidence type="ECO:0000313" key="3">
    <source>
        <dbReference type="EMBL" id="CAD7628490.1"/>
    </source>
</evidence>
<dbReference type="GO" id="GO:0017128">
    <property type="term" value="F:phospholipid scramblase activity"/>
    <property type="evidence" value="ECO:0007669"/>
    <property type="project" value="InterPro"/>
</dbReference>
<dbReference type="Proteomes" id="UP000759131">
    <property type="component" value="Unassembled WGS sequence"/>
</dbReference>
<comment type="cofactor">
    <cofactor evidence="2">
        <name>Ca(2+)</name>
        <dbReference type="ChEBI" id="CHEBI:29108"/>
    </cofactor>
</comment>
<evidence type="ECO:0000313" key="4">
    <source>
        <dbReference type="Proteomes" id="UP000759131"/>
    </source>
</evidence>
<protein>
    <recommendedName>
        <fullName evidence="2">Phospholipid scramblase</fullName>
    </recommendedName>
</protein>
<organism evidence="3">
    <name type="scientific">Medioppia subpectinata</name>
    <dbReference type="NCBI Taxonomy" id="1979941"/>
    <lineage>
        <taxon>Eukaryota</taxon>
        <taxon>Metazoa</taxon>
        <taxon>Ecdysozoa</taxon>
        <taxon>Arthropoda</taxon>
        <taxon>Chelicerata</taxon>
        <taxon>Arachnida</taxon>
        <taxon>Acari</taxon>
        <taxon>Acariformes</taxon>
        <taxon>Sarcoptiformes</taxon>
        <taxon>Oribatida</taxon>
        <taxon>Brachypylina</taxon>
        <taxon>Oppioidea</taxon>
        <taxon>Oppiidae</taxon>
        <taxon>Medioppia</taxon>
    </lineage>
</organism>
<comment type="function">
    <text evidence="2">May mediate accelerated ATP-independent bidirectional transbilayer migration of phospholipids upon binding calcium ions that results in a loss of phospholipid asymmetry in the plasma membrane.</text>
</comment>
<keyword evidence="2" id="KW-0106">Calcium</keyword>
<reference evidence="3" key="1">
    <citation type="submission" date="2020-11" db="EMBL/GenBank/DDBJ databases">
        <authorList>
            <person name="Tran Van P."/>
        </authorList>
    </citation>
    <scope>NUCLEOTIDE SEQUENCE</scope>
</reference>
<keyword evidence="4" id="KW-1185">Reference proteome</keyword>